<reference evidence="2" key="1">
    <citation type="submission" date="2018-11" db="EMBL/GenBank/DDBJ databases">
        <authorList>
            <consortium name="Pathogen Informatics"/>
        </authorList>
    </citation>
    <scope>NUCLEOTIDE SEQUENCE</scope>
</reference>
<feature type="compositionally biased region" description="Basic residues" evidence="1">
    <location>
        <begin position="128"/>
        <end position="139"/>
    </location>
</feature>
<proteinExistence type="predicted"/>
<name>A0A448WAN0_9PLAT</name>
<dbReference type="AlphaFoldDB" id="A0A448WAN0"/>
<keyword evidence="3" id="KW-1185">Reference proteome</keyword>
<evidence type="ECO:0000313" key="2">
    <source>
        <dbReference type="EMBL" id="VEL07100.1"/>
    </source>
</evidence>
<feature type="region of interest" description="Disordered" evidence="1">
    <location>
        <begin position="125"/>
        <end position="148"/>
    </location>
</feature>
<evidence type="ECO:0000313" key="3">
    <source>
        <dbReference type="Proteomes" id="UP000784294"/>
    </source>
</evidence>
<sequence>MFWTELASPKKRYSPRPHSTLVDEDSLWLNPNLGNRRQSSPIHLEGMSTSVSNTNHSTSTILAAATALSRFGQSTSKYEINPRLKQGCQDDSRIGLSSSSIMAVNDYHGNYDNSNKGISMTEAASIHNSKHSQSHRTKKATSTSDTSGNSLSIISVPFMCD</sequence>
<organism evidence="2 3">
    <name type="scientific">Protopolystoma xenopodis</name>
    <dbReference type="NCBI Taxonomy" id="117903"/>
    <lineage>
        <taxon>Eukaryota</taxon>
        <taxon>Metazoa</taxon>
        <taxon>Spiralia</taxon>
        <taxon>Lophotrochozoa</taxon>
        <taxon>Platyhelminthes</taxon>
        <taxon>Monogenea</taxon>
        <taxon>Polyopisthocotylea</taxon>
        <taxon>Polystomatidea</taxon>
        <taxon>Polystomatidae</taxon>
        <taxon>Protopolystoma</taxon>
    </lineage>
</organism>
<protein>
    <submittedName>
        <fullName evidence="2">Uncharacterized protein</fullName>
    </submittedName>
</protein>
<evidence type="ECO:0000256" key="1">
    <source>
        <dbReference type="SAM" id="MobiDB-lite"/>
    </source>
</evidence>
<dbReference type="Proteomes" id="UP000784294">
    <property type="component" value="Unassembled WGS sequence"/>
</dbReference>
<gene>
    <name evidence="2" type="ORF">PXEA_LOCUS540</name>
</gene>
<accession>A0A448WAN0</accession>
<comment type="caution">
    <text evidence="2">The sequence shown here is derived from an EMBL/GenBank/DDBJ whole genome shotgun (WGS) entry which is preliminary data.</text>
</comment>
<dbReference type="EMBL" id="CAAALY010001011">
    <property type="protein sequence ID" value="VEL07100.1"/>
    <property type="molecule type" value="Genomic_DNA"/>
</dbReference>